<reference evidence="3" key="1">
    <citation type="submission" date="2021-01" db="EMBL/GenBank/DDBJ databases">
        <authorList>
            <person name="Corre E."/>
            <person name="Pelletier E."/>
            <person name="Niang G."/>
            <person name="Scheremetjew M."/>
            <person name="Finn R."/>
            <person name="Kale V."/>
            <person name="Holt S."/>
            <person name="Cochrane G."/>
            <person name="Meng A."/>
            <person name="Brown T."/>
            <person name="Cohen L."/>
        </authorList>
    </citation>
    <scope>NUCLEOTIDE SEQUENCE</scope>
    <source>
        <strain evidence="3">MM31A-1</strain>
    </source>
</reference>
<evidence type="ECO:0000256" key="1">
    <source>
        <dbReference type="SAM" id="Coils"/>
    </source>
</evidence>
<feature type="signal peptide" evidence="2">
    <location>
        <begin position="1"/>
        <end position="27"/>
    </location>
</feature>
<evidence type="ECO:0000313" key="3">
    <source>
        <dbReference type="EMBL" id="CAE0478615.1"/>
    </source>
</evidence>
<feature type="coiled-coil region" evidence="1">
    <location>
        <begin position="295"/>
        <end position="340"/>
    </location>
</feature>
<proteinExistence type="predicted"/>
<feature type="coiled-coil region" evidence="1">
    <location>
        <begin position="63"/>
        <end position="129"/>
    </location>
</feature>
<keyword evidence="1" id="KW-0175">Coiled coil</keyword>
<evidence type="ECO:0000256" key="2">
    <source>
        <dbReference type="SAM" id="SignalP"/>
    </source>
</evidence>
<protein>
    <submittedName>
        <fullName evidence="3">Uncharacterized protein</fullName>
    </submittedName>
</protein>
<name>A0A7S3VH06_9STRA</name>
<dbReference type="EMBL" id="HBIO01030628">
    <property type="protein sequence ID" value="CAE0478615.1"/>
    <property type="molecule type" value="Transcribed_RNA"/>
</dbReference>
<dbReference type="Gene3D" id="1.10.287.1490">
    <property type="match status" value="1"/>
</dbReference>
<dbReference type="AlphaFoldDB" id="A0A7S3VH06"/>
<feature type="chain" id="PRO_5031186620" evidence="2">
    <location>
        <begin position="28"/>
        <end position="425"/>
    </location>
</feature>
<accession>A0A7S3VH06</accession>
<keyword evidence="2" id="KW-0732">Signal</keyword>
<feature type="coiled-coil region" evidence="1">
    <location>
        <begin position="378"/>
        <end position="405"/>
    </location>
</feature>
<sequence length="425" mass="48244">MKITKCAFVYLCSGILSASAFAPGTDGFVARQSSLIDKSNNRYSRYGLRQTSLCSTSSADETISNLLEEIKELTNSFSNVSSQANANANLYNSKLEEYERQIDLLSNQLEEATSKIQVKSVEIIELNDKVNIIELKTSNHVRDIKSSKVELDEKLNTLSLDLQTERDLVSSKDKDIQSLEKKNKYLTKDFNRLEKKLSQNAVAIAKSQSENKNLVDEANTYCKETKSCERDIRTMRKDHKDQISKFKNVEALRKKAVEDVLTIELKIKELEGTISTMKKNESKMQSSIESSQKDYESSISKITSLKEEIVHLQQEAENTIAQANLQESSLQNKISDLKKKLADNGNIQDVQLRKDLINVQAKSYESLMEIQLEMNVSEEKASRELAKVMKEMELYEEERRSLRKLTVLGFKRAASLVTFGKIGTK</sequence>
<gene>
    <name evidence="3" type="ORF">CDEB00056_LOCUS23468</name>
</gene>
<organism evidence="3">
    <name type="scientific">Chaetoceros debilis</name>
    <dbReference type="NCBI Taxonomy" id="122233"/>
    <lineage>
        <taxon>Eukaryota</taxon>
        <taxon>Sar</taxon>
        <taxon>Stramenopiles</taxon>
        <taxon>Ochrophyta</taxon>
        <taxon>Bacillariophyta</taxon>
        <taxon>Coscinodiscophyceae</taxon>
        <taxon>Chaetocerotophycidae</taxon>
        <taxon>Chaetocerotales</taxon>
        <taxon>Chaetocerotaceae</taxon>
        <taxon>Chaetoceros</taxon>
    </lineage>
</organism>